<organism evidence="2">
    <name type="scientific">Aureococcus anophagefferens</name>
    <name type="common">Harmful bloom alga</name>
    <dbReference type="NCBI Taxonomy" id="44056"/>
    <lineage>
        <taxon>Eukaryota</taxon>
        <taxon>Sar</taxon>
        <taxon>Stramenopiles</taxon>
        <taxon>Ochrophyta</taxon>
        <taxon>Pelagophyceae</taxon>
        <taxon>Pelagomonadales</taxon>
        <taxon>Pelagomonadaceae</taxon>
        <taxon>Aureococcus</taxon>
    </lineage>
</organism>
<proteinExistence type="predicted"/>
<evidence type="ECO:0000313" key="1">
    <source>
        <dbReference type="EMBL" id="EGB03243.1"/>
    </source>
</evidence>
<evidence type="ECO:0000313" key="2">
    <source>
        <dbReference type="Proteomes" id="UP000002729"/>
    </source>
</evidence>
<name>F0YNS2_AURAN</name>
<dbReference type="GeneID" id="20226652"/>
<dbReference type="Proteomes" id="UP000002729">
    <property type="component" value="Unassembled WGS sequence"/>
</dbReference>
<evidence type="ECO:0008006" key="3">
    <source>
        <dbReference type="Google" id="ProtNLM"/>
    </source>
</evidence>
<protein>
    <recommendedName>
        <fullName evidence="3">Nucleotide-diphospho-sugar transferase domain-containing protein</fullName>
    </recommendedName>
</protein>
<dbReference type="KEGG" id="aaf:AURANDRAFT_68183"/>
<dbReference type="RefSeq" id="XP_009042068.1">
    <property type="nucleotide sequence ID" value="XM_009043820.1"/>
</dbReference>
<dbReference type="InParanoid" id="F0YNS2"/>
<accession>F0YNS2</accession>
<dbReference type="EMBL" id="GL833181">
    <property type="protein sequence ID" value="EGB03243.1"/>
    <property type="molecule type" value="Genomic_DNA"/>
</dbReference>
<sequence length="186" mass="21264">MSEILWRTRNVAWYKATLLMRSIEVFPECDLIGFMDPDAMPMPGVSEIAEHLDVVDFYRNPERLLYPGGHSTSFKGNAGVNNLNNTLINLGFMLIKPTRTTYVILRLPYLGNYAHDQRVLNDLLVRYPSLQRHVQIASREDLFNTPRGELIRHFGTSGNKPLFRVSLHRRNITGIGTQLSVGQPIR</sequence>
<reference evidence="1 2" key="1">
    <citation type="journal article" date="2011" name="Proc. Natl. Acad. Sci. U.S.A.">
        <title>Niche of harmful alga Aureococcus anophagefferens revealed through ecogenomics.</title>
        <authorList>
            <person name="Gobler C.J."/>
            <person name="Berry D.L."/>
            <person name="Dyhrman S.T."/>
            <person name="Wilhelm S.W."/>
            <person name="Salamov A."/>
            <person name="Lobanov A.V."/>
            <person name="Zhang Y."/>
            <person name="Collier J.L."/>
            <person name="Wurch L.L."/>
            <person name="Kustka A.B."/>
            <person name="Dill B.D."/>
            <person name="Shah M."/>
            <person name="VerBerkmoes N.C."/>
            <person name="Kuo A."/>
            <person name="Terry A."/>
            <person name="Pangilinan J."/>
            <person name="Lindquist E.A."/>
            <person name="Lucas S."/>
            <person name="Paulsen I.T."/>
            <person name="Hattenrath-Lehmann T.K."/>
            <person name="Talmage S.C."/>
            <person name="Walker E.A."/>
            <person name="Koch F."/>
            <person name="Burson A.M."/>
            <person name="Marcoval M.A."/>
            <person name="Tang Y.Z."/>
            <person name="Lecleir G.R."/>
            <person name="Coyne K.J."/>
            <person name="Berg G.M."/>
            <person name="Bertrand E.M."/>
            <person name="Saito M.A."/>
            <person name="Gladyshev V.N."/>
            <person name="Grigoriev I.V."/>
        </authorList>
    </citation>
    <scope>NUCLEOTIDE SEQUENCE [LARGE SCALE GENOMIC DNA]</scope>
    <source>
        <strain evidence="2">CCMP 1984</strain>
    </source>
</reference>
<dbReference type="AlphaFoldDB" id="F0YNS2"/>
<keyword evidence="2" id="KW-1185">Reference proteome</keyword>
<gene>
    <name evidence="1" type="ORF">AURANDRAFT_68183</name>
</gene>